<dbReference type="OrthoDB" id="9783269at2"/>
<dbReference type="SUPFAM" id="SSF53254">
    <property type="entry name" value="Phosphoglycerate mutase-like"/>
    <property type="match status" value="1"/>
</dbReference>
<sequence>MPVIIWRHPRPQQVAGICLGQTDVTVDPRRIRRLADHIRRTARRLQAEPVIHVSPLQRSRLVGEQLAQLGWQLQVDPALIEFDFGDWDGRPWSTINREEMDHWCQHFADHAPGGGETLTQLFARVNNWLQNKPQLQLHLAVGHAGWMTAADMICQGLPIPTNPADWSVKAKYGKKARLIYTHQSTLSD</sequence>
<dbReference type="Proteomes" id="UP000182350">
    <property type="component" value="Unassembled WGS sequence"/>
</dbReference>
<dbReference type="Pfam" id="PF00300">
    <property type="entry name" value="His_Phos_1"/>
    <property type="match status" value="1"/>
</dbReference>
<name>A0A1K1XJA0_9GAMM</name>
<evidence type="ECO:0000313" key="1">
    <source>
        <dbReference type="EMBL" id="SFX49679.1"/>
    </source>
</evidence>
<dbReference type="AlphaFoldDB" id="A0A1K1XJA0"/>
<dbReference type="InterPro" id="IPR013078">
    <property type="entry name" value="His_Pase_superF_clade-1"/>
</dbReference>
<proteinExistence type="predicted"/>
<dbReference type="SMART" id="SM00855">
    <property type="entry name" value="PGAM"/>
    <property type="match status" value="1"/>
</dbReference>
<reference evidence="1 2" key="1">
    <citation type="submission" date="2016-11" db="EMBL/GenBank/DDBJ databases">
        <authorList>
            <person name="Jaros S."/>
            <person name="Januszkiewicz K."/>
            <person name="Wedrychowicz H."/>
        </authorList>
    </citation>
    <scope>NUCLEOTIDE SEQUENCE [LARGE SCALE GENOMIC DNA]</scope>
    <source>
        <strain evidence="1 2">DSM 21637</strain>
    </source>
</reference>
<dbReference type="EMBL" id="FPJW01000006">
    <property type="protein sequence ID" value="SFX49679.1"/>
    <property type="molecule type" value="Genomic_DNA"/>
</dbReference>
<organism evidence="1 2">
    <name type="scientific">Marinospirillum alkaliphilum DSM 21637</name>
    <dbReference type="NCBI Taxonomy" id="1122209"/>
    <lineage>
        <taxon>Bacteria</taxon>
        <taxon>Pseudomonadati</taxon>
        <taxon>Pseudomonadota</taxon>
        <taxon>Gammaproteobacteria</taxon>
        <taxon>Oceanospirillales</taxon>
        <taxon>Oceanospirillaceae</taxon>
        <taxon>Marinospirillum</taxon>
    </lineage>
</organism>
<keyword evidence="2" id="KW-1185">Reference proteome</keyword>
<dbReference type="Gene3D" id="3.40.50.1240">
    <property type="entry name" value="Phosphoglycerate mutase-like"/>
    <property type="match status" value="1"/>
</dbReference>
<dbReference type="STRING" id="1122209.SAMN02745752_01867"/>
<evidence type="ECO:0000313" key="2">
    <source>
        <dbReference type="Proteomes" id="UP000182350"/>
    </source>
</evidence>
<protein>
    <submittedName>
        <fullName evidence="1">Alpha-ribazole phosphatase</fullName>
    </submittedName>
</protein>
<accession>A0A1K1XJA0</accession>
<dbReference type="InterPro" id="IPR029033">
    <property type="entry name" value="His_PPase_superfam"/>
</dbReference>
<gene>
    <name evidence="1" type="ORF">SAMN02745752_01867</name>
</gene>
<dbReference type="RefSeq" id="WP_072326184.1">
    <property type="nucleotide sequence ID" value="NZ_FPJW01000006.1"/>
</dbReference>